<comment type="caution">
    <text evidence="2">The sequence shown here is derived from an EMBL/GenBank/DDBJ whole genome shotgun (WGS) entry which is preliminary data.</text>
</comment>
<evidence type="ECO:0000256" key="1">
    <source>
        <dbReference type="ARBA" id="ARBA00009438"/>
    </source>
</evidence>
<evidence type="ECO:0000313" key="3">
    <source>
        <dbReference type="Proteomes" id="UP000266426"/>
    </source>
</evidence>
<dbReference type="GO" id="GO:0030973">
    <property type="term" value="F:molybdate ion binding"/>
    <property type="evidence" value="ECO:0007669"/>
    <property type="project" value="TreeGrafter"/>
</dbReference>
<proteinExistence type="inferred from homology"/>
<dbReference type="GO" id="GO:0015689">
    <property type="term" value="P:molybdate ion transport"/>
    <property type="evidence" value="ECO:0007669"/>
    <property type="project" value="TreeGrafter"/>
</dbReference>
<dbReference type="AlphaFoldDB" id="A0A3A4R321"/>
<gene>
    <name evidence="2" type="ORF">C4541_06165</name>
</gene>
<organism evidence="2 3">
    <name type="scientific">Candidatus Auribacter fodinae</name>
    <dbReference type="NCBI Taxonomy" id="2093366"/>
    <lineage>
        <taxon>Bacteria</taxon>
        <taxon>Pseudomonadati</taxon>
        <taxon>Candidatus Auribacterota</taxon>
        <taxon>Candidatus Auribacteria</taxon>
        <taxon>Candidatus Auribacterales</taxon>
        <taxon>Candidatus Auribacteraceae</taxon>
        <taxon>Candidatus Auribacter</taxon>
    </lineage>
</organism>
<dbReference type="Gene3D" id="3.40.190.10">
    <property type="entry name" value="Periplasmic binding protein-like II"/>
    <property type="match status" value="2"/>
</dbReference>
<evidence type="ECO:0000313" key="2">
    <source>
        <dbReference type="EMBL" id="RJP59372.1"/>
    </source>
</evidence>
<dbReference type="InterPro" id="IPR050682">
    <property type="entry name" value="ModA/WtpA"/>
</dbReference>
<dbReference type="EMBL" id="QZJZ01000050">
    <property type="protein sequence ID" value="RJP59372.1"/>
    <property type="molecule type" value="Genomic_DNA"/>
</dbReference>
<reference evidence="2 3" key="1">
    <citation type="journal article" date="2017" name="ISME J.">
        <title>Energy and carbon metabolisms in a deep terrestrial subsurface fluid microbial community.</title>
        <authorList>
            <person name="Momper L."/>
            <person name="Jungbluth S.P."/>
            <person name="Lee M.D."/>
            <person name="Amend J.P."/>
        </authorList>
    </citation>
    <scope>NUCLEOTIDE SEQUENCE [LARGE SCALE GENOMIC DNA]</scope>
    <source>
        <strain evidence="2">SURF_26</strain>
    </source>
</reference>
<name>A0A3A4R321_9BACT</name>
<dbReference type="PROSITE" id="PS51257">
    <property type="entry name" value="PROKAR_LIPOPROTEIN"/>
    <property type="match status" value="1"/>
</dbReference>
<dbReference type="SUPFAM" id="SSF53850">
    <property type="entry name" value="Periplasmic binding protein-like II"/>
    <property type="match status" value="1"/>
</dbReference>
<dbReference type="Proteomes" id="UP000266426">
    <property type="component" value="Unassembled WGS sequence"/>
</dbReference>
<protein>
    <recommendedName>
        <fullName evidence="4">Molybdate ABC transporter substrate-binding protein</fullName>
    </recommendedName>
</protein>
<dbReference type="PANTHER" id="PTHR30632">
    <property type="entry name" value="MOLYBDATE-BINDING PERIPLASMIC PROTEIN"/>
    <property type="match status" value="1"/>
</dbReference>
<comment type="similarity">
    <text evidence="1">Belongs to the bacterial solute-binding protein 1 family. WtpA subfamily.</text>
</comment>
<accession>A0A3A4R321</accession>
<evidence type="ECO:0008006" key="4">
    <source>
        <dbReference type="Google" id="ProtNLM"/>
    </source>
</evidence>
<dbReference type="Pfam" id="PF13531">
    <property type="entry name" value="SBP_bac_11"/>
    <property type="match status" value="1"/>
</dbReference>
<dbReference type="PANTHER" id="PTHR30632:SF16">
    <property type="entry name" value="MOLYBDATE_TUNGSTATE-BINDING PROTEIN WTPA"/>
    <property type="match status" value="1"/>
</dbReference>
<sequence>MRRYITLAVTICCSFLFTGCDSLFNTEGKNECIIFFAPAFAPVIDTIQDEISEDCKLILRCESNGSQILCRKVVELGRVCDLMMISDHNLFETICGNYFKWHIDFISDEMVLGIGIRAPRTDEAEKEWLPVLLDEGVTLGRVDENLGPVGYRTLLVWRLMELNGVPGVLNALKKKAAVKTENVGHLATLLKSGDIDYGFLYKTVCIKYDIRYISLDPSINLGVEGQQYDRAKVVFSNISGSGEQLFAKGEQITYGLSIPITAPNPESARDVIMHLLTKGRNAFEEQGFKIIKPRFYGSPEDYSRFDDFADYMGTRHEE</sequence>